<feature type="region of interest" description="Disordered" evidence="1">
    <location>
        <begin position="26"/>
        <end position="50"/>
    </location>
</feature>
<sequence length="50" mass="5937">MGKENKWTTGCRVNGWCAASFWASRIPQNQPHPEGNRAQRRRVKREKRKQ</sequence>
<evidence type="ECO:0000256" key="1">
    <source>
        <dbReference type="SAM" id="MobiDB-lite"/>
    </source>
</evidence>
<dbReference type="Proteomes" id="UP000460412">
    <property type="component" value="Unassembled WGS sequence"/>
</dbReference>
<comment type="caution">
    <text evidence="2">The sequence shown here is derived from an EMBL/GenBank/DDBJ whole genome shotgun (WGS) entry which is preliminary data.</text>
</comment>
<evidence type="ECO:0000313" key="2">
    <source>
        <dbReference type="EMBL" id="MXP76700.1"/>
    </source>
</evidence>
<dbReference type="AlphaFoldDB" id="A0A7X3MI45"/>
<protein>
    <submittedName>
        <fullName evidence="2">Uncharacterized protein</fullName>
    </submittedName>
</protein>
<organism evidence="2 3">
    <name type="scientific">Sporofaciens musculi</name>
    <dbReference type="NCBI Taxonomy" id="2681861"/>
    <lineage>
        <taxon>Bacteria</taxon>
        <taxon>Bacillati</taxon>
        <taxon>Bacillota</taxon>
        <taxon>Clostridia</taxon>
        <taxon>Lachnospirales</taxon>
        <taxon>Lachnospiraceae</taxon>
        <taxon>Sporofaciens</taxon>
    </lineage>
</organism>
<name>A0A7X3MI45_9FIRM</name>
<proteinExistence type="predicted"/>
<feature type="compositionally biased region" description="Basic residues" evidence="1">
    <location>
        <begin position="38"/>
        <end position="50"/>
    </location>
</feature>
<gene>
    <name evidence="2" type="ORF">GN277_15315</name>
</gene>
<evidence type="ECO:0000313" key="3">
    <source>
        <dbReference type="Proteomes" id="UP000460412"/>
    </source>
</evidence>
<dbReference type="RefSeq" id="WP_159751765.1">
    <property type="nucleotide sequence ID" value="NZ_WUQX01000001.1"/>
</dbReference>
<reference evidence="2 3" key="1">
    <citation type="submission" date="2019-12" db="EMBL/GenBank/DDBJ databases">
        <title>Sporaefaciens musculi gen. nov., sp. nov., a novel bacterium isolated from the caecum of an obese mouse.</title>
        <authorList>
            <person name="Rasmussen T.S."/>
            <person name="Streidl T."/>
            <person name="Hitch T.C.A."/>
            <person name="Wortmann E."/>
            <person name="Deptula P."/>
            <person name="Hansen M."/>
            <person name="Nielsen D.S."/>
            <person name="Clavel T."/>
            <person name="Vogensen F.K."/>
        </authorList>
    </citation>
    <scope>NUCLEOTIDE SEQUENCE [LARGE SCALE GENOMIC DNA]</scope>
    <source>
        <strain evidence="2 3">WCA-9-b2</strain>
    </source>
</reference>
<keyword evidence="3" id="KW-1185">Reference proteome</keyword>
<accession>A0A7X3MI45</accession>
<dbReference type="EMBL" id="WUQX01000001">
    <property type="protein sequence ID" value="MXP76700.1"/>
    <property type="molecule type" value="Genomic_DNA"/>
</dbReference>